<evidence type="ECO:0000256" key="4">
    <source>
        <dbReference type="ARBA" id="ARBA00022705"/>
    </source>
</evidence>
<feature type="region of interest" description="Disordered" evidence="8">
    <location>
        <begin position="201"/>
        <end position="223"/>
    </location>
</feature>
<dbReference type="AlphaFoldDB" id="A0AAN7HRS3"/>
<evidence type="ECO:0000313" key="11">
    <source>
        <dbReference type="Proteomes" id="UP001303647"/>
    </source>
</evidence>
<evidence type="ECO:0000256" key="8">
    <source>
        <dbReference type="SAM" id="MobiDB-lite"/>
    </source>
</evidence>
<keyword evidence="5" id="KW-0238">DNA-binding</keyword>
<feature type="compositionally biased region" description="Low complexity" evidence="8">
    <location>
        <begin position="35"/>
        <end position="52"/>
    </location>
</feature>
<dbReference type="GO" id="GO:0006261">
    <property type="term" value="P:DNA-templated DNA replication"/>
    <property type="evidence" value="ECO:0007669"/>
    <property type="project" value="InterPro"/>
</dbReference>
<reference evidence="10" key="2">
    <citation type="submission" date="2023-05" db="EMBL/GenBank/DDBJ databases">
        <authorList>
            <consortium name="Lawrence Berkeley National Laboratory"/>
            <person name="Steindorff A."/>
            <person name="Hensen N."/>
            <person name="Bonometti L."/>
            <person name="Westerberg I."/>
            <person name="Brannstrom I.O."/>
            <person name="Guillou S."/>
            <person name="Cros-Aarteil S."/>
            <person name="Calhoun S."/>
            <person name="Haridas S."/>
            <person name="Kuo A."/>
            <person name="Mondo S."/>
            <person name="Pangilinan J."/>
            <person name="Riley R."/>
            <person name="Labutti K."/>
            <person name="Andreopoulos B."/>
            <person name="Lipzen A."/>
            <person name="Chen C."/>
            <person name="Yanf M."/>
            <person name="Daum C."/>
            <person name="Ng V."/>
            <person name="Clum A."/>
            <person name="Ohm R."/>
            <person name="Martin F."/>
            <person name="Silar P."/>
            <person name="Natvig D."/>
            <person name="Lalanne C."/>
            <person name="Gautier V."/>
            <person name="Ament-Velasquez S.L."/>
            <person name="Kruys A."/>
            <person name="Hutchinson M.I."/>
            <person name="Powell A.J."/>
            <person name="Barry K."/>
            <person name="Miller A.N."/>
            <person name="Grigoriev I.V."/>
            <person name="Debuchy R."/>
            <person name="Gladieux P."/>
            <person name="Thoren M.H."/>
            <person name="Johannesson H."/>
        </authorList>
    </citation>
    <scope>NUCLEOTIDE SEQUENCE</scope>
    <source>
        <strain evidence="10">CBS 359.72</strain>
    </source>
</reference>
<comment type="similarity">
    <text evidence="2">Belongs to the DNA polymerase epsilon subunit B family.</text>
</comment>
<dbReference type="Pfam" id="PF04042">
    <property type="entry name" value="DNA_pol_E_B"/>
    <property type="match status" value="1"/>
</dbReference>
<comment type="caution">
    <text evidence="10">The sequence shown here is derived from an EMBL/GenBank/DDBJ whole genome shotgun (WGS) entry which is preliminary data.</text>
</comment>
<dbReference type="EMBL" id="MU857625">
    <property type="protein sequence ID" value="KAK4249288.1"/>
    <property type="molecule type" value="Genomic_DNA"/>
</dbReference>
<feature type="compositionally biased region" description="Low complexity" evidence="8">
    <location>
        <begin position="685"/>
        <end position="699"/>
    </location>
</feature>
<protein>
    <recommendedName>
        <fullName evidence="3">DNA polymerase epsilon subunit B</fullName>
    </recommendedName>
    <alternativeName>
        <fullName evidence="7">DNA polymerase II subunit 2</fullName>
    </alternativeName>
</protein>
<evidence type="ECO:0000256" key="5">
    <source>
        <dbReference type="ARBA" id="ARBA00023125"/>
    </source>
</evidence>
<dbReference type="PANTHER" id="PTHR12708:SF0">
    <property type="entry name" value="DNA POLYMERASE EPSILON SUBUNIT 2"/>
    <property type="match status" value="1"/>
</dbReference>
<feature type="region of interest" description="Disordered" evidence="8">
    <location>
        <begin position="664"/>
        <end position="730"/>
    </location>
</feature>
<dbReference type="GO" id="GO:0008622">
    <property type="term" value="C:epsilon DNA polymerase complex"/>
    <property type="evidence" value="ECO:0007669"/>
    <property type="project" value="InterPro"/>
</dbReference>
<keyword evidence="11" id="KW-1185">Reference proteome</keyword>
<sequence length="843" mass="90300">MMPLQSPQKSPRKNQHQSPEKGAKRAKPPPPPFFAPKNAAPSSAIPSSSPAFATPAHPLRPFQAPAPAKAAVLPIILPPATLRPLAFRTFTKKHSLTLTSSALQELASFIGRHCGSGWREEGLAEKVLEEVSRTWKNRNGGVIVEGTSPELKDILKNLEGSMSGGKIMSGPRGLSRQNSLILELIEDSNHSKTRLGLRPTTTLTRDDSQTSFGMSSVDIDEEPEEEELQDIRRWIKVISAFEQPRYTYNVAKKHFEKIASKPSLLPPASHKTEAFRNRYNVIHQRLLRNEAFQTSAVTSARTSALRRSGSAMQSHKITAIANLLGRHGTNHMLLGMLVILPTGNLAISDLTGTITLDLSHAVAIPEDSAWFTPGMIVLIDGVYEEEEESIGKGLSGSSGVGGTIGGRFQGFFIGQPPCEKRRATLGVSGLEGGADHTIGGGFGWIDFLGVGSARAVGPRMQKIEQRLLWQPALADPDSPGRGRVVIVGELNLDQPRSLQALKKILSLYATDPEGSTPMTFVLTGNFATHAVMARGGSGGSIEYKEFFDALASTLADFPMLLTTATFVFVPGDNDGWISAFSGGAAVPLPRKPVPDLFTSRIKRIFAAANAEAGLSATEGKGGEAIWTTNPSRLSLFGPNHEIVLFRDDVSARLRRASVRLKSKATIGTAEDSQPPQAEDVTMSGANPAPSSPLAPNLEAMDLDDTAQPRHNTPPRPGGRRDGNEEPTTTATLPYDVLAARKLVKTLLDQGYLAPFRQAVRPVHWDHAGALHLYPLPTALVLVDATAPPFCVTYEGCHVMNPGGVLVAGRRGVARWVEYALVGGAGAGGSVGAGRGGRVRECTF</sequence>
<comment type="subcellular location">
    <subcellularLocation>
        <location evidence="1">Nucleus</location>
    </subcellularLocation>
</comment>
<evidence type="ECO:0000313" key="10">
    <source>
        <dbReference type="EMBL" id="KAK4249288.1"/>
    </source>
</evidence>
<dbReference type="GO" id="GO:0042276">
    <property type="term" value="P:error-prone translesion synthesis"/>
    <property type="evidence" value="ECO:0007669"/>
    <property type="project" value="TreeGrafter"/>
</dbReference>
<dbReference type="GO" id="GO:0003677">
    <property type="term" value="F:DNA binding"/>
    <property type="evidence" value="ECO:0007669"/>
    <property type="project" value="UniProtKB-KW"/>
</dbReference>
<proteinExistence type="inferred from homology"/>
<dbReference type="InterPro" id="IPR007185">
    <property type="entry name" value="DNA_pol_a/d/e_bsu"/>
</dbReference>
<evidence type="ECO:0000256" key="6">
    <source>
        <dbReference type="ARBA" id="ARBA00023242"/>
    </source>
</evidence>
<dbReference type="Proteomes" id="UP001303647">
    <property type="component" value="Unassembled WGS sequence"/>
</dbReference>
<reference evidence="10" key="1">
    <citation type="journal article" date="2023" name="Mol. Phylogenet. Evol.">
        <title>Genome-scale phylogeny and comparative genomics of the fungal order Sordariales.</title>
        <authorList>
            <person name="Hensen N."/>
            <person name="Bonometti L."/>
            <person name="Westerberg I."/>
            <person name="Brannstrom I.O."/>
            <person name="Guillou S."/>
            <person name="Cros-Aarteil S."/>
            <person name="Calhoun S."/>
            <person name="Haridas S."/>
            <person name="Kuo A."/>
            <person name="Mondo S."/>
            <person name="Pangilinan J."/>
            <person name="Riley R."/>
            <person name="LaButti K."/>
            <person name="Andreopoulos B."/>
            <person name="Lipzen A."/>
            <person name="Chen C."/>
            <person name="Yan M."/>
            <person name="Daum C."/>
            <person name="Ng V."/>
            <person name="Clum A."/>
            <person name="Steindorff A."/>
            <person name="Ohm R.A."/>
            <person name="Martin F."/>
            <person name="Silar P."/>
            <person name="Natvig D.O."/>
            <person name="Lalanne C."/>
            <person name="Gautier V."/>
            <person name="Ament-Velasquez S.L."/>
            <person name="Kruys A."/>
            <person name="Hutchinson M.I."/>
            <person name="Powell A.J."/>
            <person name="Barry K."/>
            <person name="Miller A.N."/>
            <person name="Grigoriev I.V."/>
            <person name="Debuchy R."/>
            <person name="Gladieux P."/>
            <person name="Hiltunen Thoren M."/>
            <person name="Johannesson H."/>
        </authorList>
    </citation>
    <scope>NUCLEOTIDE SEQUENCE</scope>
    <source>
        <strain evidence="10">CBS 359.72</strain>
    </source>
</reference>
<evidence type="ECO:0000256" key="7">
    <source>
        <dbReference type="ARBA" id="ARBA00032930"/>
    </source>
</evidence>
<keyword evidence="4" id="KW-0235">DNA replication</keyword>
<evidence type="ECO:0000256" key="3">
    <source>
        <dbReference type="ARBA" id="ARBA00016011"/>
    </source>
</evidence>
<name>A0AAN7HRS3_9PEZI</name>
<feature type="domain" description="DNA polymerase alpha/delta/epsilon subunit B" evidence="9">
    <location>
        <begin position="484"/>
        <end position="790"/>
    </location>
</feature>
<organism evidence="10 11">
    <name type="scientific">Corynascus novoguineensis</name>
    <dbReference type="NCBI Taxonomy" id="1126955"/>
    <lineage>
        <taxon>Eukaryota</taxon>
        <taxon>Fungi</taxon>
        <taxon>Dikarya</taxon>
        <taxon>Ascomycota</taxon>
        <taxon>Pezizomycotina</taxon>
        <taxon>Sordariomycetes</taxon>
        <taxon>Sordariomycetidae</taxon>
        <taxon>Sordariales</taxon>
        <taxon>Chaetomiaceae</taxon>
        <taxon>Corynascus</taxon>
    </lineage>
</organism>
<evidence type="ECO:0000259" key="9">
    <source>
        <dbReference type="Pfam" id="PF04042"/>
    </source>
</evidence>
<dbReference type="InterPro" id="IPR016266">
    <property type="entry name" value="POLE2"/>
</dbReference>
<gene>
    <name evidence="10" type="ORF">C7999DRAFT_30172</name>
</gene>
<evidence type="ECO:0000256" key="2">
    <source>
        <dbReference type="ARBA" id="ARBA00009560"/>
    </source>
</evidence>
<accession>A0AAN7HRS3</accession>
<evidence type="ECO:0000256" key="1">
    <source>
        <dbReference type="ARBA" id="ARBA00004123"/>
    </source>
</evidence>
<feature type="region of interest" description="Disordered" evidence="8">
    <location>
        <begin position="1"/>
        <end position="52"/>
    </location>
</feature>
<keyword evidence="6" id="KW-0539">Nucleus</keyword>
<dbReference type="PANTHER" id="PTHR12708">
    <property type="entry name" value="DNA POLYMERASE EPSILON SUBUNIT B"/>
    <property type="match status" value="1"/>
</dbReference>